<dbReference type="GO" id="GO:0006631">
    <property type="term" value="P:fatty acid metabolic process"/>
    <property type="evidence" value="ECO:0007669"/>
    <property type="project" value="UniProtKB-KW"/>
</dbReference>
<comment type="caution">
    <text evidence="7">The sequence shown here is derived from an EMBL/GenBank/DDBJ whole genome shotgun (WGS) entry which is preliminary data.</text>
</comment>
<evidence type="ECO:0000259" key="5">
    <source>
        <dbReference type="Pfam" id="PF00501"/>
    </source>
</evidence>
<evidence type="ECO:0000256" key="2">
    <source>
        <dbReference type="ARBA" id="ARBA00022598"/>
    </source>
</evidence>
<dbReference type="PROSITE" id="PS00455">
    <property type="entry name" value="AMP_BINDING"/>
    <property type="match status" value="1"/>
</dbReference>
<dbReference type="NCBIfam" id="NF004837">
    <property type="entry name" value="PRK06187.1"/>
    <property type="match status" value="1"/>
</dbReference>
<dbReference type="InterPro" id="IPR045851">
    <property type="entry name" value="AMP-bd_C_sf"/>
</dbReference>
<feature type="domain" description="AMP-binding enzyme C-terminal" evidence="6">
    <location>
        <begin position="450"/>
        <end position="523"/>
    </location>
</feature>
<dbReference type="PANTHER" id="PTHR43859">
    <property type="entry name" value="ACYL-ACTIVATING ENZYME"/>
    <property type="match status" value="1"/>
</dbReference>
<reference evidence="7 8" key="1">
    <citation type="journal article" date="2014" name="Int. J. Syst. Evol. Microbiol.">
        <title>Solimonas terrae sp. nov., isolated from soil.</title>
        <authorList>
            <person name="Kim S.J."/>
            <person name="Moon J.Y."/>
            <person name="Weon H.Y."/>
            <person name="Ahn J.H."/>
            <person name="Chen W.M."/>
            <person name="Kwon S.W."/>
        </authorList>
    </citation>
    <scope>NUCLEOTIDE SEQUENCE [LARGE SCALE GENOMIC DNA]</scope>
    <source>
        <strain evidence="7 8">KIS83-12</strain>
    </source>
</reference>
<evidence type="ECO:0000256" key="1">
    <source>
        <dbReference type="ARBA" id="ARBA00006432"/>
    </source>
</evidence>
<name>A0A6M2BMK7_9GAMM</name>
<evidence type="ECO:0000313" key="8">
    <source>
        <dbReference type="Proteomes" id="UP000472676"/>
    </source>
</evidence>
<feature type="domain" description="AMP-dependent synthetase/ligase" evidence="5">
    <location>
        <begin position="32"/>
        <end position="401"/>
    </location>
</feature>
<dbReference type="Pfam" id="PF13193">
    <property type="entry name" value="AMP-binding_C"/>
    <property type="match status" value="1"/>
</dbReference>
<dbReference type="Gene3D" id="3.40.50.12780">
    <property type="entry name" value="N-terminal domain of ligase-like"/>
    <property type="match status" value="1"/>
</dbReference>
<dbReference type="InterPro" id="IPR000873">
    <property type="entry name" value="AMP-dep_synth/lig_dom"/>
</dbReference>
<dbReference type="AlphaFoldDB" id="A0A6M2BMK7"/>
<dbReference type="PANTHER" id="PTHR43859:SF4">
    <property type="entry name" value="BUTANOATE--COA LIGASE AAE1-RELATED"/>
    <property type="match status" value="1"/>
</dbReference>
<dbReference type="SUPFAM" id="SSF56801">
    <property type="entry name" value="Acetyl-CoA synthetase-like"/>
    <property type="match status" value="1"/>
</dbReference>
<dbReference type="CDD" id="cd12119">
    <property type="entry name" value="ttLC_FACS_AlkK_like"/>
    <property type="match status" value="1"/>
</dbReference>
<keyword evidence="4" id="KW-0443">Lipid metabolism</keyword>
<organism evidence="7 8">
    <name type="scientific">Solimonas terrae</name>
    <dbReference type="NCBI Taxonomy" id="1396819"/>
    <lineage>
        <taxon>Bacteria</taxon>
        <taxon>Pseudomonadati</taxon>
        <taxon>Pseudomonadota</taxon>
        <taxon>Gammaproteobacteria</taxon>
        <taxon>Nevskiales</taxon>
        <taxon>Nevskiaceae</taxon>
        <taxon>Solimonas</taxon>
    </lineage>
</organism>
<evidence type="ECO:0000259" key="6">
    <source>
        <dbReference type="Pfam" id="PF13193"/>
    </source>
</evidence>
<proteinExistence type="inferred from homology"/>
<dbReference type="InterPro" id="IPR025110">
    <property type="entry name" value="AMP-bd_C"/>
</dbReference>
<dbReference type="EMBL" id="JAAMOW010000001">
    <property type="protein sequence ID" value="NGY03329.1"/>
    <property type="molecule type" value="Genomic_DNA"/>
</dbReference>
<keyword evidence="2 7" id="KW-0436">Ligase</keyword>
<comment type="similarity">
    <text evidence="1">Belongs to the ATP-dependent AMP-binding enzyme family.</text>
</comment>
<dbReference type="Pfam" id="PF00501">
    <property type="entry name" value="AMP-binding"/>
    <property type="match status" value="1"/>
</dbReference>
<dbReference type="InterPro" id="IPR042099">
    <property type="entry name" value="ANL_N_sf"/>
</dbReference>
<protein>
    <submittedName>
        <fullName evidence="7">Long-chain fatty acid--CoA ligase</fullName>
    </submittedName>
</protein>
<evidence type="ECO:0000256" key="4">
    <source>
        <dbReference type="ARBA" id="ARBA00023098"/>
    </source>
</evidence>
<evidence type="ECO:0000313" key="7">
    <source>
        <dbReference type="EMBL" id="NGY03329.1"/>
    </source>
</evidence>
<dbReference type="RefSeq" id="WP_166250747.1">
    <property type="nucleotide sequence ID" value="NZ_JAAMOW010000001.1"/>
</dbReference>
<evidence type="ECO:0000256" key="3">
    <source>
        <dbReference type="ARBA" id="ARBA00022832"/>
    </source>
</evidence>
<keyword evidence="3" id="KW-0276">Fatty acid metabolism</keyword>
<gene>
    <name evidence="7" type="ORF">G7Y85_00980</name>
</gene>
<dbReference type="Gene3D" id="3.30.300.30">
    <property type="match status" value="1"/>
</dbReference>
<dbReference type="Proteomes" id="UP000472676">
    <property type="component" value="Unassembled WGS sequence"/>
</dbReference>
<sequence>MKAGLMQPAPLLISSILNFAARAHGRREIVSRLIDEPLWRYDYAGLAQRARQAAQALQGLGVNAGGAVSTLAWNTHRHLELFYAVPGTGAVLHTANPRLHDEQIIYTLDHAESSILLFDRNLLSLVERIAPQLRHIKRYVMLSDAERHESGRVGALCYETLIAAETGEHRWPSLDENAGAVLCYTSGTTGDPKGVLYSHRAIVLHAMAESLASAFGITAFDVIMPCSSMYHATAWGLPFAAAICGAKFVLSADRMDGATLHELIRNEGVTFTGGVPTVWTGYLNWLAENDATPGSLKRIMIGGSAVPRVMAETFHRRYGVQVLQIWGMTETCPLGVVATPTPALAALGDEPMWDTLWTRQGRLQFGVEARCVDDAGNEVPRDGVSSGSLQVRGPWVVQQYYRRAESATDGDGWFDTGDVATLDEHGFLRLTDRKKDVIKSGGEWISSIDLENIAAGCPGVRIAGVIGLPHPKWDERPLLVIEAMPDRTPTRAEVLAYLAPRIAKWWTPDDVVFAPIPLTATGKIDKKLLRQRYQGLWNVASN</sequence>
<keyword evidence="8" id="KW-1185">Reference proteome</keyword>
<dbReference type="GO" id="GO:0016874">
    <property type="term" value="F:ligase activity"/>
    <property type="evidence" value="ECO:0007669"/>
    <property type="project" value="UniProtKB-KW"/>
</dbReference>
<accession>A0A6M2BMK7</accession>
<dbReference type="InterPro" id="IPR020845">
    <property type="entry name" value="AMP-binding_CS"/>
</dbReference>